<keyword evidence="1 3" id="KW-0489">Methyltransferase</keyword>
<evidence type="ECO:0000313" key="5">
    <source>
        <dbReference type="EMBL" id="MBB2183763.1"/>
    </source>
</evidence>
<dbReference type="Proteomes" id="UP000574276">
    <property type="component" value="Unassembled WGS sequence"/>
</dbReference>
<feature type="binding site" evidence="3">
    <location>
        <position position="291"/>
    </location>
    <ligand>
        <name>Zn(2+)</name>
        <dbReference type="ChEBI" id="CHEBI:29105"/>
    </ligand>
</feature>
<feature type="binding site" evidence="3">
    <location>
        <position position="218"/>
    </location>
    <ligand>
        <name>Zn(2+)</name>
        <dbReference type="ChEBI" id="CHEBI:29105"/>
    </ligand>
</feature>
<evidence type="ECO:0000256" key="1">
    <source>
        <dbReference type="ARBA" id="ARBA00022603"/>
    </source>
</evidence>
<evidence type="ECO:0000313" key="6">
    <source>
        <dbReference type="Proteomes" id="UP000574276"/>
    </source>
</evidence>
<dbReference type="SUPFAM" id="SSF82282">
    <property type="entry name" value="Homocysteine S-methyltransferase"/>
    <property type="match status" value="1"/>
</dbReference>
<keyword evidence="3" id="KW-0479">Metal-binding</keyword>
<name>A0A839K1H6_9FIRM</name>
<evidence type="ECO:0000259" key="4">
    <source>
        <dbReference type="PROSITE" id="PS50970"/>
    </source>
</evidence>
<dbReference type="InterPro" id="IPR036589">
    <property type="entry name" value="HCY_dom_sf"/>
</dbReference>
<dbReference type="Gene3D" id="3.20.20.330">
    <property type="entry name" value="Homocysteine-binding-like domain"/>
    <property type="match status" value="1"/>
</dbReference>
<keyword evidence="2 3" id="KW-0808">Transferase</keyword>
<organism evidence="5 6">
    <name type="scientific">Variimorphobacter saccharofermentans</name>
    <dbReference type="NCBI Taxonomy" id="2755051"/>
    <lineage>
        <taxon>Bacteria</taxon>
        <taxon>Bacillati</taxon>
        <taxon>Bacillota</taxon>
        <taxon>Clostridia</taxon>
        <taxon>Lachnospirales</taxon>
        <taxon>Lachnospiraceae</taxon>
        <taxon>Variimorphobacter</taxon>
    </lineage>
</organism>
<reference evidence="5 6" key="1">
    <citation type="submission" date="2020-07" db="EMBL/GenBank/DDBJ databases">
        <title>Characterization and genome sequencing of isolate MD1, a novel member within the family Lachnospiraceae.</title>
        <authorList>
            <person name="Rettenmaier R."/>
            <person name="Di Bello L."/>
            <person name="Zinser C."/>
            <person name="Scheitz K."/>
            <person name="Liebl W."/>
            <person name="Zverlov V."/>
        </authorList>
    </citation>
    <scope>NUCLEOTIDE SEQUENCE [LARGE SCALE GENOMIC DNA]</scope>
    <source>
        <strain evidence="5 6">MD1</strain>
    </source>
</reference>
<comment type="cofactor">
    <cofactor evidence="3">
        <name>Zn(2+)</name>
        <dbReference type="ChEBI" id="CHEBI:29105"/>
    </cofactor>
</comment>
<keyword evidence="6" id="KW-1185">Reference proteome</keyword>
<dbReference type="GO" id="GO:0046872">
    <property type="term" value="F:metal ion binding"/>
    <property type="evidence" value="ECO:0007669"/>
    <property type="project" value="UniProtKB-KW"/>
</dbReference>
<evidence type="ECO:0000256" key="2">
    <source>
        <dbReference type="ARBA" id="ARBA00022679"/>
    </source>
</evidence>
<dbReference type="GO" id="GO:0008168">
    <property type="term" value="F:methyltransferase activity"/>
    <property type="evidence" value="ECO:0007669"/>
    <property type="project" value="UniProtKB-UniRule"/>
</dbReference>
<dbReference type="RefSeq" id="WP_228353390.1">
    <property type="nucleotide sequence ID" value="NZ_JACEGA010000001.1"/>
</dbReference>
<dbReference type="AlphaFoldDB" id="A0A839K1H6"/>
<dbReference type="Pfam" id="PF02574">
    <property type="entry name" value="S-methyl_trans"/>
    <property type="match status" value="1"/>
</dbReference>
<keyword evidence="3" id="KW-0862">Zinc</keyword>
<evidence type="ECO:0000256" key="3">
    <source>
        <dbReference type="PROSITE-ProRule" id="PRU00333"/>
    </source>
</evidence>
<feature type="domain" description="Hcy-binding" evidence="4">
    <location>
        <begin position="1"/>
        <end position="305"/>
    </location>
</feature>
<dbReference type="EMBL" id="JACEGA010000001">
    <property type="protein sequence ID" value="MBB2183763.1"/>
    <property type="molecule type" value="Genomic_DNA"/>
</dbReference>
<protein>
    <submittedName>
        <fullName evidence="5">Homocysteine S-methyltransferase family protein</fullName>
    </submittedName>
</protein>
<gene>
    <name evidence="5" type="ORF">H0486_12860</name>
</gene>
<dbReference type="PANTHER" id="PTHR11103">
    <property type="entry name" value="SLR1189 PROTEIN"/>
    <property type="match status" value="1"/>
</dbReference>
<dbReference type="GO" id="GO:0032259">
    <property type="term" value="P:methylation"/>
    <property type="evidence" value="ECO:0007669"/>
    <property type="project" value="UniProtKB-KW"/>
</dbReference>
<accession>A0A839K1H6</accession>
<dbReference type="PROSITE" id="PS50970">
    <property type="entry name" value="HCY"/>
    <property type="match status" value="1"/>
</dbReference>
<dbReference type="InterPro" id="IPR003726">
    <property type="entry name" value="HCY_dom"/>
</dbReference>
<comment type="caution">
    <text evidence="5">The sequence shown here is derived from an EMBL/GenBank/DDBJ whole genome shotgun (WGS) entry which is preliminary data.</text>
</comment>
<dbReference type="PANTHER" id="PTHR11103:SF18">
    <property type="entry name" value="SLR1189 PROTEIN"/>
    <property type="match status" value="1"/>
</dbReference>
<feature type="binding site" evidence="3">
    <location>
        <position position="290"/>
    </location>
    <ligand>
        <name>Zn(2+)</name>
        <dbReference type="ChEBI" id="CHEBI:29105"/>
    </ligand>
</feature>
<proteinExistence type="predicted"/>
<sequence length="305" mass="34162">MSFVDCIEQHASILMEGALGERLKREYHLDFDKDVALAKMIYNTDGASALKAIWQEYITIARKYNLPFLATTPTRRANRERVEKAGCDSSIILDNASFLQNIQKESDVEMYVGGLLGCKGDAYTGEGALSTKEAIEFHKWQVDLFHKANVDFLYAGIMPALPEIIGMAHVISDTGIPYIISFTIQKDGKLIDGTRISDAIQEIDSQTENKPICYMTNCVHPNILYEALSQPYNRNDVVQSRFLGIQANTSPLSYAELDNSTDLKSSEPEALAEDMIRLRTISNIKIFGGCCGTDHRHMDHIARRL</sequence>